<gene>
    <name evidence="5" type="ORF">SAMN05660845_0518</name>
</gene>
<organism evidence="5 6">
    <name type="scientific">Flavobacterium swingsii</name>
    <dbReference type="NCBI Taxonomy" id="498292"/>
    <lineage>
        <taxon>Bacteria</taxon>
        <taxon>Pseudomonadati</taxon>
        <taxon>Bacteroidota</taxon>
        <taxon>Flavobacteriia</taxon>
        <taxon>Flavobacteriales</taxon>
        <taxon>Flavobacteriaceae</taxon>
        <taxon>Flavobacterium</taxon>
    </lineage>
</organism>
<evidence type="ECO:0000313" key="5">
    <source>
        <dbReference type="EMBL" id="SFA78318.1"/>
    </source>
</evidence>
<keyword evidence="1" id="KW-0697">Rotamase</keyword>
<evidence type="ECO:0000256" key="2">
    <source>
        <dbReference type="ARBA" id="ARBA00023235"/>
    </source>
</evidence>
<dbReference type="AlphaFoldDB" id="A0A1I0VPY7"/>
<dbReference type="GO" id="GO:0003755">
    <property type="term" value="F:peptidyl-prolyl cis-trans isomerase activity"/>
    <property type="evidence" value="ECO:0007669"/>
    <property type="project" value="UniProtKB-KW"/>
</dbReference>
<dbReference type="SUPFAM" id="SSF109998">
    <property type="entry name" value="Triger factor/SurA peptide-binding domain-like"/>
    <property type="match status" value="1"/>
</dbReference>
<reference evidence="6" key="1">
    <citation type="submission" date="2016-10" db="EMBL/GenBank/DDBJ databases">
        <authorList>
            <person name="Varghese N."/>
            <person name="Submissions S."/>
        </authorList>
    </citation>
    <scope>NUCLEOTIDE SEQUENCE [LARGE SCALE GENOMIC DNA]</scope>
    <source>
        <strain evidence="6">DSM 21789</strain>
    </source>
</reference>
<dbReference type="InterPro" id="IPR037041">
    <property type="entry name" value="Trigger_fac_C_sf"/>
</dbReference>
<keyword evidence="2" id="KW-0413">Isomerase</keyword>
<dbReference type="InterPro" id="IPR036611">
    <property type="entry name" value="Trigger_fac_ribosome-bd_sf"/>
</dbReference>
<dbReference type="Proteomes" id="UP000199604">
    <property type="component" value="Unassembled WGS sequence"/>
</dbReference>
<dbReference type="GO" id="GO:0006457">
    <property type="term" value="P:protein folding"/>
    <property type="evidence" value="ECO:0007669"/>
    <property type="project" value="InterPro"/>
</dbReference>
<dbReference type="SUPFAM" id="SSF102735">
    <property type="entry name" value="Trigger factor ribosome-binding domain"/>
    <property type="match status" value="1"/>
</dbReference>
<dbReference type="STRING" id="498292.SAMN05660845_0518"/>
<feature type="domain" description="Trigger factor ribosome-binding bacterial" evidence="3">
    <location>
        <begin position="7"/>
        <end position="145"/>
    </location>
</feature>
<dbReference type="Gene3D" id="3.30.70.1050">
    <property type="entry name" value="Trigger factor ribosome-binding domain"/>
    <property type="match status" value="1"/>
</dbReference>
<dbReference type="InterPro" id="IPR008880">
    <property type="entry name" value="Trigger_fac_C"/>
</dbReference>
<dbReference type="InterPro" id="IPR008881">
    <property type="entry name" value="Trigger_fac_ribosome-bd_bac"/>
</dbReference>
<dbReference type="EMBL" id="FOJT01000001">
    <property type="protein sequence ID" value="SFA78318.1"/>
    <property type="molecule type" value="Genomic_DNA"/>
</dbReference>
<dbReference type="Pfam" id="PF05698">
    <property type="entry name" value="Trigger_C"/>
    <property type="match status" value="1"/>
</dbReference>
<evidence type="ECO:0000313" key="6">
    <source>
        <dbReference type="Proteomes" id="UP000199604"/>
    </source>
</evidence>
<dbReference type="OrthoDB" id="9767721at2"/>
<dbReference type="Gene3D" id="1.10.3120.10">
    <property type="entry name" value="Trigger factor, C-terminal domain"/>
    <property type="match status" value="1"/>
</dbReference>
<evidence type="ECO:0000259" key="4">
    <source>
        <dbReference type="Pfam" id="PF05698"/>
    </source>
</evidence>
<dbReference type="GO" id="GO:0015031">
    <property type="term" value="P:protein transport"/>
    <property type="evidence" value="ECO:0007669"/>
    <property type="project" value="InterPro"/>
</dbReference>
<dbReference type="RefSeq" id="WP_091473610.1">
    <property type="nucleotide sequence ID" value="NZ_FOJT01000001.1"/>
</dbReference>
<dbReference type="Pfam" id="PF05697">
    <property type="entry name" value="Trigger_N"/>
    <property type="match status" value="1"/>
</dbReference>
<evidence type="ECO:0000256" key="1">
    <source>
        <dbReference type="ARBA" id="ARBA00023110"/>
    </source>
</evidence>
<feature type="domain" description="Trigger factor C-terminal" evidence="4">
    <location>
        <begin position="268"/>
        <end position="420"/>
    </location>
</feature>
<accession>A0A1I0VPY7</accession>
<keyword evidence="6" id="KW-1185">Reference proteome</keyword>
<proteinExistence type="predicted"/>
<dbReference type="InterPro" id="IPR027304">
    <property type="entry name" value="Trigger_fact/SurA_dom_sf"/>
</dbReference>
<protein>
    <submittedName>
        <fullName evidence="5">Trigger factor</fullName>
    </submittedName>
</protein>
<evidence type="ECO:0000259" key="3">
    <source>
        <dbReference type="Pfam" id="PF05697"/>
    </source>
</evidence>
<sequence length="441" mass="49928">MDIRRIAINAVTEIIEITVMPTDYKGQVAKRINEKMPLATVKGFRKGAVPKDLVEKQYGKAIKQEEVKKVVELALERFITAERLALLGTPLEIEKEIFNWEVEELTFQYEIGLAPFFTLDLEAKTDVVKYIVTADDKLIDGQVTRIQKQFGKAVPQEIVSEKTDVSGVFTNEEKGINNPITISLDIFKDKKTAQKFIGKKSGDVVTVNTKGLFEDDHQLMDFLKVSHDDVHGLEVDVNFTIENINETEPAELNQELFDKLFGEGNVASLADLKAKIKEDAESQFAEQAQQKLTDDVVNALIDNTKFDLPEAFLKKWLQTVGEKKLSPAEAEAEYYRSEKGLRFQMIEGRALAQSDIKINFEDLKSFTSRSIRQQMAQFGQTNPTDQEVEGIVARVLSNQEEVKRLSEQVTKDKLLQMLVEKANPTTKEVTYEQFVAAMYGE</sequence>
<name>A0A1I0VPY7_9FLAO</name>